<gene>
    <name evidence="1" type="ordered locus">ELI_3555</name>
</gene>
<organism evidence="1 2">
    <name type="scientific">Eubacterium callanderi</name>
    <dbReference type="NCBI Taxonomy" id="53442"/>
    <lineage>
        <taxon>Bacteria</taxon>
        <taxon>Bacillati</taxon>
        <taxon>Bacillota</taxon>
        <taxon>Clostridia</taxon>
        <taxon>Eubacteriales</taxon>
        <taxon>Eubacteriaceae</taxon>
        <taxon>Eubacterium</taxon>
    </lineage>
</organism>
<evidence type="ECO:0000313" key="2">
    <source>
        <dbReference type="Proteomes" id="UP000006873"/>
    </source>
</evidence>
<dbReference type="AlphaFoldDB" id="E3GPJ8"/>
<dbReference type="HOGENOM" id="CLU_3409340_0_0_9"/>
<accession>E3GPJ8</accession>
<dbReference type="KEGG" id="elm:ELI_3555"/>
<sequence length="29" mass="3468">MIVRHLHRDATIRRKLEEARQVAAALEKR</sequence>
<protein>
    <submittedName>
        <fullName evidence="1">Uncharacterized protein</fullName>
    </submittedName>
</protein>
<name>E3GPJ8_9FIRM</name>
<dbReference type="Proteomes" id="UP000006873">
    <property type="component" value="Chromosome"/>
</dbReference>
<dbReference type="EMBL" id="CP002273">
    <property type="protein sequence ID" value="ADO38514.1"/>
    <property type="molecule type" value="Genomic_DNA"/>
</dbReference>
<proteinExistence type="predicted"/>
<keyword evidence="2" id="KW-1185">Reference proteome</keyword>
<reference key="1">
    <citation type="submission" date="2010-09" db="EMBL/GenBank/DDBJ databases">
        <authorList>
            <person name="Roh H."/>
            <person name="Ko H.-J."/>
            <person name="Kim D."/>
            <person name="Choi D.G."/>
            <person name="Park S."/>
            <person name="Kim S."/>
            <person name="Kim K.H."/>
            <person name="Chang I.S."/>
            <person name="Choi I.-G."/>
        </authorList>
    </citation>
    <scope>NUCLEOTIDE SEQUENCE</scope>
    <source>
        <strain>KIST612</strain>
    </source>
</reference>
<reference evidence="1 2" key="2">
    <citation type="journal article" date="2011" name="J. Bacteriol.">
        <title>Complete genome sequence of a carbon monoxide-utilizing acetogen, Eubacterium limosum KIST612.</title>
        <authorList>
            <person name="Roh H."/>
            <person name="Ko H.J."/>
            <person name="Kim D."/>
            <person name="Choi D.G."/>
            <person name="Park S."/>
            <person name="Kim S."/>
            <person name="Chang I.S."/>
            <person name="Choi I.G."/>
        </authorList>
    </citation>
    <scope>NUCLEOTIDE SEQUENCE [LARGE SCALE GENOMIC DNA]</scope>
    <source>
        <strain evidence="1 2">KIST612</strain>
    </source>
</reference>
<evidence type="ECO:0000313" key="1">
    <source>
        <dbReference type="EMBL" id="ADO38514.1"/>
    </source>
</evidence>